<name>G3IU41_METTV</name>
<evidence type="ECO:0000313" key="5">
    <source>
        <dbReference type="EMBL" id="EGW22639.1"/>
    </source>
</evidence>
<dbReference type="GO" id="GO:0016020">
    <property type="term" value="C:membrane"/>
    <property type="evidence" value="ECO:0007669"/>
    <property type="project" value="TreeGrafter"/>
</dbReference>
<dbReference type="eggNOG" id="COG1022">
    <property type="taxonomic scope" value="Bacteria"/>
</dbReference>
<dbReference type="InterPro" id="IPR042099">
    <property type="entry name" value="ANL_N_sf"/>
</dbReference>
<dbReference type="GO" id="GO:0005524">
    <property type="term" value="F:ATP binding"/>
    <property type="evidence" value="ECO:0007669"/>
    <property type="project" value="UniProtKB-KW"/>
</dbReference>
<dbReference type="InterPro" id="IPR000873">
    <property type="entry name" value="AMP-dep_synth/lig_dom"/>
</dbReference>
<dbReference type="STRING" id="697282.Mettu_1455"/>
<dbReference type="Proteomes" id="UP000004664">
    <property type="component" value="Unassembled WGS sequence"/>
</dbReference>
<dbReference type="Pfam" id="PF23562">
    <property type="entry name" value="AMP-binding_C_3"/>
    <property type="match status" value="1"/>
</dbReference>
<dbReference type="AlphaFoldDB" id="G3IU41"/>
<dbReference type="Pfam" id="PF00501">
    <property type="entry name" value="AMP-binding"/>
    <property type="match status" value="1"/>
</dbReference>
<dbReference type="PANTHER" id="PTHR43272">
    <property type="entry name" value="LONG-CHAIN-FATTY-ACID--COA LIGASE"/>
    <property type="match status" value="1"/>
</dbReference>
<organism evidence="5 6">
    <name type="scientific">Methylobacter tundripaludum (strain ATCC BAA-1195 / DSM 17260 / SV96)</name>
    <dbReference type="NCBI Taxonomy" id="697282"/>
    <lineage>
        <taxon>Bacteria</taxon>
        <taxon>Pseudomonadati</taxon>
        <taxon>Pseudomonadota</taxon>
        <taxon>Gammaproteobacteria</taxon>
        <taxon>Methylococcales</taxon>
        <taxon>Methylococcaceae</taxon>
        <taxon>Methylobacter</taxon>
    </lineage>
</organism>
<keyword evidence="1" id="KW-0547">Nucleotide-binding</keyword>
<gene>
    <name evidence="5" type="ORF">Mettu_1455</name>
</gene>
<dbReference type="EMBL" id="JH109152">
    <property type="protein sequence ID" value="EGW22639.1"/>
    <property type="molecule type" value="Genomic_DNA"/>
</dbReference>
<feature type="domain" description="AMP-dependent synthetase/ligase" evidence="4">
    <location>
        <begin position="48"/>
        <end position="367"/>
    </location>
</feature>
<dbReference type="Gene3D" id="3.40.50.12780">
    <property type="entry name" value="N-terminal domain of ligase-like"/>
    <property type="match status" value="1"/>
</dbReference>
<evidence type="ECO:0000256" key="2">
    <source>
        <dbReference type="ARBA" id="ARBA00022840"/>
    </source>
</evidence>
<dbReference type="RefSeq" id="WP_006890608.1">
    <property type="nucleotide sequence ID" value="NZ_JH109152.1"/>
</dbReference>
<evidence type="ECO:0000256" key="1">
    <source>
        <dbReference type="ARBA" id="ARBA00022741"/>
    </source>
</evidence>
<protein>
    <submittedName>
        <fullName evidence="5">AMP-dependent synthetase and ligase</fullName>
    </submittedName>
</protein>
<sequence length="533" mass="59587">MEQYTILDLHKRIATNSTNCLTFFNKQGELISKPYTEVFRDIRKTLIHMREFDIANSGTRFVVCGEPSYHWICAALAAIFNGAQLVALPESMSEEEILASIDGLSIESALVADKYKASKAFASVKTFELSNFCAQISSIDCDDDIVLSFMVSEKVIAFTSGSTAEAKFKAFEVPLQTSIAFTNRFRKLYSINKEDNWLICHSFSHIVHFEYLLGGLYWGYNVTIATAFQILMKGASFSPSVLVTVPSVYEQIASQIRNKFRLADDGENRLHALESRPISNENGDVIRYPLCEEAKLVLGDKLKMLLIGASPSSLELQTFLLQTGLPLYEGYGMTELNMISCNTPEKSKLSTVGPAWPGIEIKLDDDNCILARATPERACFYLNANQETNQSTFLDNGWVNTQDLGRIDDGVLRIVGRKKDIIVNAGGKNISPSSIETKLTSIPTVNHAVVYGDMKPYLVAVLSSTEKDRFLLEDIRCSLDRINTSLPLHERIMGFILSEEPFTVESGTLTRLGKVRRTKVIERYQAELEKLYA</sequence>
<dbReference type="Gene3D" id="3.30.300.30">
    <property type="match status" value="1"/>
</dbReference>
<comment type="catalytic activity">
    <reaction evidence="3">
        <text>a long-chain fatty acid + ATP + CoA = a long-chain fatty acyl-CoA + AMP + diphosphate</text>
        <dbReference type="Rhea" id="RHEA:15421"/>
        <dbReference type="ChEBI" id="CHEBI:30616"/>
        <dbReference type="ChEBI" id="CHEBI:33019"/>
        <dbReference type="ChEBI" id="CHEBI:57287"/>
        <dbReference type="ChEBI" id="CHEBI:57560"/>
        <dbReference type="ChEBI" id="CHEBI:83139"/>
        <dbReference type="ChEBI" id="CHEBI:456215"/>
        <dbReference type="EC" id="6.2.1.3"/>
    </reaction>
    <physiologicalReaction direction="left-to-right" evidence="3">
        <dbReference type="Rhea" id="RHEA:15422"/>
    </physiologicalReaction>
</comment>
<dbReference type="OrthoDB" id="5296889at2"/>
<proteinExistence type="predicted"/>
<dbReference type="InterPro" id="IPR045851">
    <property type="entry name" value="AMP-bd_C_sf"/>
</dbReference>
<keyword evidence="5" id="KW-0436">Ligase</keyword>
<evidence type="ECO:0000256" key="3">
    <source>
        <dbReference type="ARBA" id="ARBA00024484"/>
    </source>
</evidence>
<dbReference type="PANTHER" id="PTHR43272:SF33">
    <property type="entry name" value="AMP-BINDING DOMAIN-CONTAINING PROTEIN-RELATED"/>
    <property type="match status" value="1"/>
</dbReference>
<dbReference type="GO" id="GO:0004467">
    <property type="term" value="F:long-chain fatty acid-CoA ligase activity"/>
    <property type="evidence" value="ECO:0007669"/>
    <property type="project" value="UniProtKB-EC"/>
</dbReference>
<dbReference type="SUPFAM" id="SSF56801">
    <property type="entry name" value="Acetyl-CoA synthetase-like"/>
    <property type="match status" value="1"/>
</dbReference>
<evidence type="ECO:0000259" key="4">
    <source>
        <dbReference type="Pfam" id="PF00501"/>
    </source>
</evidence>
<keyword evidence="6" id="KW-1185">Reference proteome</keyword>
<keyword evidence="2" id="KW-0067">ATP-binding</keyword>
<dbReference type="HOGENOM" id="CLU_000022_45_5_6"/>
<reference evidence="5 6" key="1">
    <citation type="submission" date="2011-06" db="EMBL/GenBank/DDBJ databases">
        <title>Genomic sequence of Methylobacter tundripaludum SV96.</title>
        <authorList>
            <consortium name="US DOE Joint Genome Institute"/>
            <person name="Lucas S."/>
            <person name="Han J."/>
            <person name="Lapidus A."/>
            <person name="Cheng J.-F."/>
            <person name="Goodwin L."/>
            <person name="Pitluck S."/>
            <person name="Held B."/>
            <person name="Detter J.C."/>
            <person name="Han C."/>
            <person name="Tapia R."/>
            <person name="Land M."/>
            <person name="Hauser L."/>
            <person name="Kyrpides N."/>
            <person name="Ivanova N."/>
            <person name="Ovchinnikova G."/>
            <person name="Pagani I."/>
            <person name="Klotz M.G."/>
            <person name="Dispirito A.A."/>
            <person name="Murrell J.C."/>
            <person name="Dunfield P."/>
            <person name="Kalyuzhnaya M.G."/>
            <person name="Svenning M."/>
            <person name="Trotsenko Y.A."/>
            <person name="Stein L.Y."/>
            <person name="Woyke T."/>
        </authorList>
    </citation>
    <scope>NUCLEOTIDE SEQUENCE [LARGE SCALE GENOMIC DNA]</scope>
    <source>
        <strain evidence="6">ATCC BAA-1195 / DSM 17260 / SV96</strain>
    </source>
</reference>
<evidence type="ECO:0000313" key="6">
    <source>
        <dbReference type="Proteomes" id="UP000004664"/>
    </source>
</evidence>
<accession>G3IU41</accession>